<dbReference type="OMA" id="HDCRPSL"/>
<dbReference type="PANTHER" id="PTHR47332:SF6">
    <property type="entry name" value="SET DOMAIN-CONTAINING PROTEIN"/>
    <property type="match status" value="1"/>
</dbReference>
<dbReference type="AlphaFoldDB" id="A0A1W2TML4"/>
<evidence type="ECO:0000313" key="4">
    <source>
        <dbReference type="EMBL" id="GAP89583.1"/>
    </source>
</evidence>
<evidence type="ECO:0000313" key="5">
    <source>
        <dbReference type="Proteomes" id="UP000054516"/>
    </source>
</evidence>
<feature type="domain" description="SET" evidence="3">
    <location>
        <begin position="142"/>
        <end position="286"/>
    </location>
</feature>
<dbReference type="GO" id="GO:0032259">
    <property type="term" value="P:methylation"/>
    <property type="evidence" value="ECO:0007669"/>
    <property type="project" value="UniProtKB-KW"/>
</dbReference>
<organism evidence="4">
    <name type="scientific">Rosellinia necatrix</name>
    <name type="common">White root-rot fungus</name>
    <dbReference type="NCBI Taxonomy" id="77044"/>
    <lineage>
        <taxon>Eukaryota</taxon>
        <taxon>Fungi</taxon>
        <taxon>Dikarya</taxon>
        <taxon>Ascomycota</taxon>
        <taxon>Pezizomycotina</taxon>
        <taxon>Sordariomycetes</taxon>
        <taxon>Xylariomycetidae</taxon>
        <taxon>Xylariales</taxon>
        <taxon>Xylariaceae</taxon>
        <taxon>Rosellinia</taxon>
    </lineage>
</organism>
<dbReference type="InterPro" id="IPR001214">
    <property type="entry name" value="SET_dom"/>
</dbReference>
<evidence type="ECO:0000256" key="2">
    <source>
        <dbReference type="SAM" id="SignalP"/>
    </source>
</evidence>
<dbReference type="SUPFAM" id="SSF82199">
    <property type="entry name" value="SET domain"/>
    <property type="match status" value="1"/>
</dbReference>
<dbReference type="GO" id="GO:0008168">
    <property type="term" value="F:methyltransferase activity"/>
    <property type="evidence" value="ECO:0007669"/>
    <property type="project" value="UniProtKB-KW"/>
</dbReference>
<dbReference type="InterPro" id="IPR053185">
    <property type="entry name" value="SET_domain_protein"/>
</dbReference>
<name>A0A1W2TML4_ROSNE</name>
<feature type="signal peptide" evidence="2">
    <location>
        <begin position="1"/>
        <end position="20"/>
    </location>
</feature>
<dbReference type="PANTHER" id="PTHR47332">
    <property type="entry name" value="SET DOMAIN-CONTAINING PROTEIN 5"/>
    <property type="match status" value="1"/>
</dbReference>
<feature type="compositionally biased region" description="Polar residues" evidence="1">
    <location>
        <begin position="22"/>
        <end position="41"/>
    </location>
</feature>
<dbReference type="SMART" id="SM00317">
    <property type="entry name" value="SET"/>
    <property type="match status" value="1"/>
</dbReference>
<reference evidence="4" key="1">
    <citation type="submission" date="2016-03" db="EMBL/GenBank/DDBJ databases">
        <title>Draft genome sequence of Rosellinia necatrix.</title>
        <authorList>
            <person name="Kanematsu S."/>
        </authorList>
    </citation>
    <scope>NUCLEOTIDE SEQUENCE [LARGE SCALE GENOMIC DNA]</scope>
    <source>
        <strain evidence="4">W97</strain>
    </source>
</reference>
<dbReference type="Proteomes" id="UP000054516">
    <property type="component" value="Unassembled WGS sequence"/>
</dbReference>
<gene>
    <name evidence="4" type="ORF">SAMD00023353_3801050</name>
</gene>
<feature type="region of interest" description="Disordered" evidence="1">
    <location>
        <begin position="21"/>
        <end position="47"/>
    </location>
</feature>
<dbReference type="Gene3D" id="2.170.270.10">
    <property type="entry name" value="SET domain"/>
    <property type="match status" value="1"/>
</dbReference>
<accession>A0A1W2TML4</accession>
<dbReference type="EMBL" id="DF977483">
    <property type="protein sequence ID" value="GAP89583.1"/>
    <property type="molecule type" value="Genomic_DNA"/>
</dbReference>
<sequence length="431" mass="47096">MRASVLYALLPLTNVAWGEAQATKTPSENPASKTCPWNPTIQKLRPPACASPDLIRRVVLPSTSSRQRQQQEQQEKEEEEEGAPGGWHGPEHCVNGTCVFSNAAASGGIALITSPRHARIIQGYGGLSAASHDDGGGGAHPPPFRAEQIPGKGVGLRADRPIAKGEVLLVRAPTLVAQVDALGELEPGTRDQMYAVAMARLPRARRDAFLAQMGRDVHAKIDINSFQLYVHGAGEKGTSHLTCYPDVARLNHDCRPNVHYRITNATITALAARDILSGEELTVSYIDVFLLSRQRKERIRSWGFECACALCQGPKNETVASDKRLRRIAQLKEDLNNFKEVKVTAETGAEYTALHEEEGLHAHLGSAYTRAALNSALFGDEGRSRAYALRAAEELDLEKGPESGDARAMRALADDPRAHWTWGKRRKLDEK</sequence>
<feature type="chain" id="PRO_5010740062" evidence="2">
    <location>
        <begin position="21"/>
        <end position="431"/>
    </location>
</feature>
<dbReference type="OrthoDB" id="1028014at2759"/>
<dbReference type="InterPro" id="IPR046341">
    <property type="entry name" value="SET_dom_sf"/>
</dbReference>
<feature type="region of interest" description="Disordered" evidence="1">
    <location>
        <begin position="60"/>
        <end position="90"/>
    </location>
</feature>
<evidence type="ECO:0000256" key="1">
    <source>
        <dbReference type="SAM" id="MobiDB-lite"/>
    </source>
</evidence>
<evidence type="ECO:0000259" key="3">
    <source>
        <dbReference type="PROSITE" id="PS50280"/>
    </source>
</evidence>
<keyword evidence="4" id="KW-0489">Methyltransferase</keyword>
<dbReference type="PROSITE" id="PS50280">
    <property type="entry name" value="SET"/>
    <property type="match status" value="1"/>
</dbReference>
<keyword evidence="5" id="KW-1185">Reference proteome</keyword>
<dbReference type="CDD" id="cd20071">
    <property type="entry name" value="SET_SMYD"/>
    <property type="match status" value="1"/>
</dbReference>
<protein>
    <submittedName>
        <fullName evidence="4">Putative lysine methyltransferase protein</fullName>
    </submittedName>
</protein>
<dbReference type="STRING" id="77044.A0A1W2TML4"/>
<keyword evidence="2" id="KW-0732">Signal</keyword>
<proteinExistence type="predicted"/>
<keyword evidence="4" id="KW-0808">Transferase</keyword>
<dbReference type="Pfam" id="PF00856">
    <property type="entry name" value="SET"/>
    <property type="match status" value="1"/>
</dbReference>